<name>A0ABT9HAU8_9SPHN</name>
<evidence type="ECO:0000313" key="2">
    <source>
        <dbReference type="Proteomes" id="UP001235664"/>
    </source>
</evidence>
<dbReference type="Proteomes" id="UP001235664">
    <property type="component" value="Unassembled WGS sequence"/>
</dbReference>
<dbReference type="InterPro" id="IPR035437">
    <property type="entry name" value="SNase_OB-fold_sf"/>
</dbReference>
<dbReference type="Gene3D" id="2.40.50.90">
    <property type="match status" value="1"/>
</dbReference>
<evidence type="ECO:0008006" key="3">
    <source>
        <dbReference type="Google" id="ProtNLM"/>
    </source>
</evidence>
<sequence>MLALLAAVAIIPAGQTFDCTPVAVWDGDGPVWCEEGPRIRLSGIAAREMDGSCSRGHPCPDATAEDARDALVALVGKPTGRLSYGHVTVEGPTMRCLSVGGAGGDRTAAWCVSPRGGDLSCAMVQGGWAARWDKYWRGRQCGPASPKTR</sequence>
<dbReference type="SUPFAM" id="SSF50199">
    <property type="entry name" value="Staphylococcal nuclease"/>
    <property type="match status" value="1"/>
</dbReference>
<organism evidence="1 2">
    <name type="scientific">Qipengyuania benthica</name>
    <dbReference type="NCBI Taxonomy" id="3067651"/>
    <lineage>
        <taxon>Bacteria</taxon>
        <taxon>Pseudomonadati</taxon>
        <taxon>Pseudomonadota</taxon>
        <taxon>Alphaproteobacteria</taxon>
        <taxon>Sphingomonadales</taxon>
        <taxon>Erythrobacteraceae</taxon>
        <taxon>Qipengyuania</taxon>
    </lineage>
</organism>
<protein>
    <recommendedName>
        <fullName evidence="3">Nuclease</fullName>
    </recommendedName>
</protein>
<accession>A0ABT9HAU8</accession>
<proteinExistence type="predicted"/>
<reference evidence="1 2" key="1">
    <citation type="submission" date="2023-08" db="EMBL/GenBank/DDBJ databases">
        <title>genomic of DY56.</title>
        <authorList>
            <person name="Wang Y."/>
        </authorList>
    </citation>
    <scope>NUCLEOTIDE SEQUENCE [LARGE SCALE GENOMIC DNA]</scope>
    <source>
        <strain evidence="1 2">DY56-A-20</strain>
    </source>
</reference>
<keyword evidence="2" id="KW-1185">Reference proteome</keyword>
<comment type="caution">
    <text evidence="1">The sequence shown here is derived from an EMBL/GenBank/DDBJ whole genome shotgun (WGS) entry which is preliminary data.</text>
</comment>
<gene>
    <name evidence="1" type="ORF">Q9K01_10945</name>
</gene>
<evidence type="ECO:0000313" key="1">
    <source>
        <dbReference type="EMBL" id="MDP4540144.1"/>
    </source>
</evidence>
<dbReference type="EMBL" id="JAVAIL010000003">
    <property type="protein sequence ID" value="MDP4540144.1"/>
    <property type="molecule type" value="Genomic_DNA"/>
</dbReference>